<evidence type="ECO:0000256" key="6">
    <source>
        <dbReference type="ARBA" id="ARBA00022692"/>
    </source>
</evidence>
<dbReference type="EMBL" id="CP110257">
    <property type="protein sequence ID" value="UZD55651.1"/>
    <property type="molecule type" value="Genomic_DNA"/>
</dbReference>
<evidence type="ECO:0000259" key="16">
    <source>
        <dbReference type="Pfam" id="PF02563"/>
    </source>
</evidence>
<dbReference type="InterPro" id="IPR054765">
    <property type="entry name" value="SLBB_dom"/>
</dbReference>
<dbReference type="Pfam" id="PF10531">
    <property type="entry name" value="SLBB"/>
    <property type="match status" value="1"/>
</dbReference>
<protein>
    <submittedName>
        <fullName evidence="19">Polysaccharide export protein EpsE</fullName>
    </submittedName>
</protein>
<feature type="domain" description="Soluble ligand binding" evidence="17">
    <location>
        <begin position="195"/>
        <end position="246"/>
    </location>
</feature>
<dbReference type="Pfam" id="PF02563">
    <property type="entry name" value="Poly_export"/>
    <property type="match status" value="1"/>
</dbReference>
<accession>A0ABY6MUG9</accession>
<keyword evidence="3" id="KW-0813">Transport</keyword>
<feature type="signal peptide" evidence="15">
    <location>
        <begin position="1"/>
        <end position="23"/>
    </location>
</feature>
<name>A0ABY6MUG9_9BURK</name>
<evidence type="ECO:0000256" key="2">
    <source>
        <dbReference type="ARBA" id="ARBA00009450"/>
    </source>
</evidence>
<evidence type="ECO:0000256" key="5">
    <source>
        <dbReference type="ARBA" id="ARBA00022597"/>
    </source>
</evidence>
<keyword evidence="12" id="KW-0564">Palmitate</keyword>
<dbReference type="Gene3D" id="3.10.560.10">
    <property type="entry name" value="Outer membrane lipoprotein wza domain like"/>
    <property type="match status" value="2"/>
</dbReference>
<dbReference type="Proteomes" id="UP001163266">
    <property type="component" value="Chromosome"/>
</dbReference>
<feature type="domain" description="Polysaccharide export protein N-terminal" evidence="16">
    <location>
        <begin position="27"/>
        <end position="102"/>
    </location>
</feature>
<dbReference type="InterPro" id="IPR003715">
    <property type="entry name" value="Poly_export_N"/>
</dbReference>
<keyword evidence="20" id="KW-1185">Reference proteome</keyword>
<dbReference type="PANTHER" id="PTHR33619:SF3">
    <property type="entry name" value="POLYSACCHARIDE EXPORT PROTEIN GFCE-RELATED"/>
    <property type="match status" value="1"/>
</dbReference>
<keyword evidence="5" id="KW-0762">Sugar transport</keyword>
<keyword evidence="13" id="KW-0998">Cell outer membrane</keyword>
<evidence type="ECO:0000313" key="20">
    <source>
        <dbReference type="Proteomes" id="UP001163266"/>
    </source>
</evidence>
<organism evidence="19 20">
    <name type="scientific">Caldimonas aquatica</name>
    <dbReference type="NCBI Taxonomy" id="376175"/>
    <lineage>
        <taxon>Bacteria</taxon>
        <taxon>Pseudomonadati</taxon>
        <taxon>Pseudomonadota</taxon>
        <taxon>Betaproteobacteria</taxon>
        <taxon>Burkholderiales</taxon>
        <taxon>Sphaerotilaceae</taxon>
        <taxon>Caldimonas</taxon>
    </lineage>
</organism>
<dbReference type="Gene3D" id="3.30.1950.10">
    <property type="entry name" value="wza like domain"/>
    <property type="match status" value="1"/>
</dbReference>
<dbReference type="InterPro" id="IPR019554">
    <property type="entry name" value="Soluble_ligand-bd"/>
</dbReference>
<evidence type="ECO:0000256" key="10">
    <source>
        <dbReference type="ARBA" id="ARBA00023114"/>
    </source>
</evidence>
<dbReference type="InterPro" id="IPR049712">
    <property type="entry name" value="Poly_export"/>
</dbReference>
<evidence type="ECO:0000256" key="9">
    <source>
        <dbReference type="ARBA" id="ARBA00023065"/>
    </source>
</evidence>
<keyword evidence="6" id="KW-0812">Transmembrane</keyword>
<dbReference type="InterPro" id="IPR017478">
    <property type="entry name" value="Polysacc_export_EpsE"/>
</dbReference>
<evidence type="ECO:0000259" key="17">
    <source>
        <dbReference type="Pfam" id="PF10531"/>
    </source>
</evidence>
<evidence type="ECO:0000313" key="19">
    <source>
        <dbReference type="EMBL" id="UZD55651.1"/>
    </source>
</evidence>
<evidence type="ECO:0000256" key="14">
    <source>
        <dbReference type="ARBA" id="ARBA00023288"/>
    </source>
</evidence>
<keyword evidence="9" id="KW-0406">Ion transport</keyword>
<evidence type="ECO:0000256" key="3">
    <source>
        <dbReference type="ARBA" id="ARBA00022448"/>
    </source>
</evidence>
<keyword evidence="7 15" id="KW-0732">Signal</keyword>
<keyword evidence="14" id="KW-0449">Lipoprotein</keyword>
<evidence type="ECO:0000256" key="15">
    <source>
        <dbReference type="SAM" id="SignalP"/>
    </source>
</evidence>
<feature type="chain" id="PRO_5046093888" evidence="15">
    <location>
        <begin position="24"/>
        <end position="269"/>
    </location>
</feature>
<evidence type="ECO:0000259" key="18">
    <source>
        <dbReference type="Pfam" id="PF22461"/>
    </source>
</evidence>
<evidence type="ECO:0000256" key="13">
    <source>
        <dbReference type="ARBA" id="ARBA00023237"/>
    </source>
</evidence>
<evidence type="ECO:0000256" key="8">
    <source>
        <dbReference type="ARBA" id="ARBA00023047"/>
    </source>
</evidence>
<evidence type="ECO:0000256" key="12">
    <source>
        <dbReference type="ARBA" id="ARBA00023139"/>
    </source>
</evidence>
<sequence>MIVHLRRWCAGLFLLFATGLAFAQPGNAREYVIGPGDILRINVFQAPELSLETRVSEAGTISYPLLGQVQLGGLSVRDAEQRIADGLRRGNFVRQPQVSILVAQVRGNQVSVLGYVNRPGRYPLELASTRLTDMLAMAGGVAQTGADVIVVTGTRAGKPFRKEIDLPAMFSGQAPIDDMVLQNGDVIFVDRMPTIYIYGAVQRPGAVRLERGMTVMQALAAGGGPSLRGTERGLKVHRRGPNGQVEVLEPTMHDRLRDGDVVYVRESIF</sequence>
<keyword evidence="10" id="KW-0626">Porin</keyword>
<evidence type="ECO:0000256" key="1">
    <source>
        <dbReference type="ARBA" id="ARBA00004571"/>
    </source>
</evidence>
<keyword evidence="4" id="KW-1134">Transmembrane beta strand</keyword>
<reference evidence="19" key="1">
    <citation type="submission" date="2022-10" db="EMBL/GenBank/DDBJ databases">
        <title>Complete genome sequence of Schlegelella aquatica LMG 23380.</title>
        <authorList>
            <person name="Musilova J."/>
            <person name="Kourilova X."/>
            <person name="Bezdicek M."/>
            <person name="Hermankova K."/>
            <person name="Obruca S."/>
            <person name="Sedlar K."/>
        </authorList>
    </citation>
    <scope>NUCLEOTIDE SEQUENCE</scope>
    <source>
        <strain evidence="19">LMG 23380</strain>
    </source>
</reference>
<comment type="subcellular location">
    <subcellularLocation>
        <location evidence="1">Cell outer membrane</location>
        <topology evidence="1">Multi-pass membrane protein</topology>
    </subcellularLocation>
</comment>
<evidence type="ECO:0000256" key="11">
    <source>
        <dbReference type="ARBA" id="ARBA00023136"/>
    </source>
</evidence>
<evidence type="ECO:0000256" key="7">
    <source>
        <dbReference type="ARBA" id="ARBA00022729"/>
    </source>
</evidence>
<comment type="similarity">
    <text evidence="2">Belongs to the BexD/CtrA/VexA family.</text>
</comment>
<dbReference type="RefSeq" id="WP_264893405.1">
    <property type="nucleotide sequence ID" value="NZ_CP110257.1"/>
</dbReference>
<dbReference type="NCBIfam" id="TIGR03028">
    <property type="entry name" value="EpsE"/>
    <property type="match status" value="1"/>
</dbReference>
<dbReference type="PANTHER" id="PTHR33619">
    <property type="entry name" value="POLYSACCHARIDE EXPORT PROTEIN GFCE-RELATED"/>
    <property type="match status" value="1"/>
</dbReference>
<dbReference type="Pfam" id="PF22461">
    <property type="entry name" value="SLBB_2"/>
    <property type="match status" value="1"/>
</dbReference>
<evidence type="ECO:0000256" key="4">
    <source>
        <dbReference type="ARBA" id="ARBA00022452"/>
    </source>
</evidence>
<keyword evidence="8" id="KW-0625">Polysaccharide transport</keyword>
<gene>
    <name evidence="19" type="primary">epsE</name>
    <name evidence="19" type="ORF">OMP39_03425</name>
</gene>
<feature type="domain" description="SLBB" evidence="18">
    <location>
        <begin position="109"/>
        <end position="189"/>
    </location>
</feature>
<keyword evidence="11" id="KW-0472">Membrane</keyword>
<proteinExistence type="inferred from homology"/>